<dbReference type="InterPro" id="IPR021679">
    <property type="entry name" value="Toxin_endonuclease_YhaV"/>
</dbReference>
<dbReference type="Proteomes" id="UP000198599">
    <property type="component" value="Unassembled WGS sequence"/>
</dbReference>
<dbReference type="STRING" id="1005928.SAMN04487859_13220"/>
<gene>
    <name evidence="1" type="ORF">SAMN04487859_13220</name>
</gene>
<name>A0A1I5GKN8_9RHOB</name>
<dbReference type="Pfam" id="PF11663">
    <property type="entry name" value="Toxin_YhaV"/>
    <property type="match status" value="1"/>
</dbReference>
<reference evidence="2" key="1">
    <citation type="submission" date="2016-10" db="EMBL/GenBank/DDBJ databases">
        <authorList>
            <person name="Varghese N."/>
            <person name="Submissions S."/>
        </authorList>
    </citation>
    <scope>NUCLEOTIDE SEQUENCE [LARGE SCALE GENOMIC DNA]</scope>
    <source>
        <strain evidence="2">DSM 28463</strain>
    </source>
</reference>
<dbReference type="GO" id="GO:0110001">
    <property type="term" value="C:toxin-antitoxin complex"/>
    <property type="evidence" value="ECO:0007669"/>
    <property type="project" value="InterPro"/>
</dbReference>
<protein>
    <submittedName>
        <fullName evidence="1">Toxin YhaV</fullName>
    </submittedName>
</protein>
<dbReference type="RefSeq" id="WP_092842224.1">
    <property type="nucleotide sequence ID" value="NZ_FOVP01000032.1"/>
</dbReference>
<sequence>MTHPAINEQILKLIEATLKAKARGTIDTDPNAKLLSGLSQLMFTDVPGNPAAKKYRQGKTLGSGRKHWFRAKFGRNRFRLFYRYSSTHKTIIYAWVNDSNTLSTYSSKKDAYAVFKGMLDDGNPSDDWDDLMNTCALSGVDSTSEITRRIEQALTDQE</sequence>
<dbReference type="AlphaFoldDB" id="A0A1I5GKN8"/>
<dbReference type="GO" id="GO:0004540">
    <property type="term" value="F:RNA nuclease activity"/>
    <property type="evidence" value="ECO:0007669"/>
    <property type="project" value="InterPro"/>
</dbReference>
<evidence type="ECO:0000313" key="2">
    <source>
        <dbReference type="Proteomes" id="UP000198599"/>
    </source>
</evidence>
<dbReference type="EMBL" id="FOVP01000032">
    <property type="protein sequence ID" value="SFO36537.1"/>
    <property type="molecule type" value="Genomic_DNA"/>
</dbReference>
<dbReference type="OrthoDB" id="515905at2"/>
<keyword evidence="2" id="KW-1185">Reference proteome</keyword>
<evidence type="ECO:0000313" key="1">
    <source>
        <dbReference type="EMBL" id="SFO36537.1"/>
    </source>
</evidence>
<proteinExistence type="predicted"/>
<accession>A0A1I5GKN8</accession>
<organism evidence="1 2">
    <name type="scientific">Roseovarius lutimaris</name>
    <dbReference type="NCBI Taxonomy" id="1005928"/>
    <lineage>
        <taxon>Bacteria</taxon>
        <taxon>Pseudomonadati</taxon>
        <taxon>Pseudomonadota</taxon>
        <taxon>Alphaproteobacteria</taxon>
        <taxon>Rhodobacterales</taxon>
        <taxon>Roseobacteraceae</taxon>
        <taxon>Roseovarius</taxon>
    </lineage>
</organism>